<evidence type="ECO:0000313" key="1">
    <source>
        <dbReference type="EMBL" id="CBW15180.1"/>
    </source>
</evidence>
<sequence>MQGSVNLQEKHVDYQCLMPFAALSFDQHTKSLSKCQI</sequence>
<organism evidence="1 2">
    <name type="scientific">Haemophilus parainfluenzae (strain T3T1)</name>
    <dbReference type="NCBI Taxonomy" id="862965"/>
    <lineage>
        <taxon>Bacteria</taxon>
        <taxon>Pseudomonadati</taxon>
        <taxon>Pseudomonadota</taxon>
        <taxon>Gammaproteobacteria</taxon>
        <taxon>Pasteurellales</taxon>
        <taxon>Pasteurellaceae</taxon>
        <taxon>Haemophilus</taxon>
    </lineage>
</organism>
<protein>
    <submittedName>
        <fullName evidence="1">Uncharacterized protein</fullName>
    </submittedName>
</protein>
<gene>
    <name evidence="1" type="ordered locus">PARA_10740</name>
</gene>
<dbReference type="EMBL" id="FQ312002">
    <property type="protein sequence ID" value="CBW15180.1"/>
    <property type="molecule type" value="Genomic_DNA"/>
</dbReference>
<dbReference type="KEGG" id="hpr:PARA_10740"/>
<name>A0AB33QKH6_HAEP3</name>
<reference evidence="2" key="1">
    <citation type="submission" date="2010-07" db="EMBL/GenBank/DDBJ databases">
        <title>The genome sequence of Haemophilus parainfluenzae T3T1.</title>
        <authorList>
            <person name="Crook D."/>
            <person name="Hood D."/>
            <person name="Moxon R."/>
            <person name="Parkhill J."/>
            <person name="Aslett M."/>
            <person name="Bentley S.D."/>
        </authorList>
    </citation>
    <scope>NUCLEOTIDE SEQUENCE [LARGE SCALE GENOMIC DNA]</scope>
    <source>
        <strain evidence="2">T3T1</strain>
    </source>
</reference>
<proteinExistence type="predicted"/>
<dbReference type="AlphaFoldDB" id="A0AB33QKH6"/>
<accession>A0AB33QKH6</accession>
<dbReference type="Proteomes" id="UP000007052">
    <property type="component" value="Chromosome"/>
</dbReference>
<evidence type="ECO:0000313" key="2">
    <source>
        <dbReference type="Proteomes" id="UP000007052"/>
    </source>
</evidence>